<dbReference type="Proteomes" id="UP000321497">
    <property type="component" value="Unassembled WGS sequence"/>
</dbReference>
<comment type="caution">
    <text evidence="1">The sequence shown here is derived from an EMBL/GenBank/DDBJ whole genome shotgun (WGS) entry which is preliminary data.</text>
</comment>
<sequence>MINTFKNVKSPKVLDEIDVYTFMDMVKSPEKEVLLAIEKARNAYKNDEEELYVKLKEGISCFTLNFSFYDWRRNDNIKAPSGFIYIDLDNIVSIDLTNPYIFCTWKSLSNYGRGILVRVKNLSKDNFRYVYKEVSELLGIESDIGAKKASQPNIHSYDPDLFYNEDSITFKPTINMVTRVGNNNSPITLAFKKREVRVAYATGVIRFNNLHTIDFEGKDYVVFEEKQLFAKAFIPKSINRGSRNTYMSSFAHQIIALNLEMPFDDFCSFIININRDHCKPPLKDEEIMTIVKYKYGEKEKTPILNYERRLVFNPKAGLSKIQKNRIKGKIIGGIRMKKSIAKIEKAIDNWSFEESGKITQKSLQEKTGKCIKTIERHYKHFKERISSLNSKLKNDDKELDKAA</sequence>
<dbReference type="RefSeq" id="WP_146743963.1">
    <property type="nucleotide sequence ID" value="NZ_UEGI01000002.1"/>
</dbReference>
<organism evidence="1 2">
    <name type="scientific">Aequorivita antarctica</name>
    <dbReference type="NCBI Taxonomy" id="153266"/>
    <lineage>
        <taxon>Bacteria</taxon>
        <taxon>Pseudomonadati</taxon>
        <taxon>Bacteroidota</taxon>
        <taxon>Flavobacteriia</taxon>
        <taxon>Flavobacteriales</taxon>
        <taxon>Flavobacteriaceae</taxon>
        <taxon>Aequorivita</taxon>
    </lineage>
</organism>
<keyword evidence="2" id="KW-1185">Reference proteome</keyword>
<dbReference type="EMBL" id="VORT01000003">
    <property type="protein sequence ID" value="TXD73926.1"/>
    <property type="molecule type" value="Genomic_DNA"/>
</dbReference>
<proteinExistence type="predicted"/>
<dbReference type="AlphaFoldDB" id="A0A5C6Z1P7"/>
<dbReference type="OrthoDB" id="786245at2"/>
<evidence type="ECO:0000313" key="2">
    <source>
        <dbReference type="Proteomes" id="UP000321497"/>
    </source>
</evidence>
<reference evidence="1 2" key="1">
    <citation type="submission" date="2019-08" db="EMBL/GenBank/DDBJ databases">
        <title>Genome of Aequorivita antarctica SW49 (type strain).</title>
        <authorList>
            <person name="Bowman J.P."/>
        </authorList>
    </citation>
    <scope>NUCLEOTIDE SEQUENCE [LARGE SCALE GENOMIC DNA]</scope>
    <source>
        <strain evidence="1 2">SW49</strain>
    </source>
</reference>
<evidence type="ECO:0000313" key="1">
    <source>
        <dbReference type="EMBL" id="TXD73926.1"/>
    </source>
</evidence>
<protein>
    <submittedName>
        <fullName evidence="1">Uncharacterized protein</fullName>
    </submittedName>
</protein>
<accession>A0A5C6Z1P7</accession>
<name>A0A5C6Z1P7_9FLAO</name>
<gene>
    <name evidence="1" type="ORF">ESU54_05500</name>
</gene>